<feature type="transmembrane region" description="Helical" evidence="1">
    <location>
        <begin position="20"/>
        <end position="39"/>
    </location>
</feature>
<protein>
    <recommendedName>
        <fullName evidence="4">Major facilitator superfamily (MFS) profile domain-containing protein</fullName>
    </recommendedName>
</protein>
<organism evidence="2 3">
    <name type="scientific">Eragrostis curvula</name>
    <name type="common">weeping love grass</name>
    <dbReference type="NCBI Taxonomy" id="38414"/>
    <lineage>
        <taxon>Eukaryota</taxon>
        <taxon>Viridiplantae</taxon>
        <taxon>Streptophyta</taxon>
        <taxon>Embryophyta</taxon>
        <taxon>Tracheophyta</taxon>
        <taxon>Spermatophyta</taxon>
        <taxon>Magnoliopsida</taxon>
        <taxon>Liliopsida</taxon>
        <taxon>Poales</taxon>
        <taxon>Poaceae</taxon>
        <taxon>PACMAD clade</taxon>
        <taxon>Chloridoideae</taxon>
        <taxon>Eragrostideae</taxon>
        <taxon>Eragrostidinae</taxon>
        <taxon>Eragrostis</taxon>
    </lineage>
</organism>
<dbReference type="OrthoDB" id="1651023at2759"/>
<reference evidence="2 3" key="1">
    <citation type="journal article" date="2019" name="Sci. Rep.">
        <title>A high-quality genome of Eragrostis curvula grass provides insights into Poaceae evolution and supports new strategies to enhance forage quality.</title>
        <authorList>
            <person name="Carballo J."/>
            <person name="Santos B.A.C.M."/>
            <person name="Zappacosta D."/>
            <person name="Garbus I."/>
            <person name="Selva J.P."/>
            <person name="Gallo C.A."/>
            <person name="Diaz A."/>
            <person name="Albertini E."/>
            <person name="Caccamo M."/>
            <person name="Echenique V."/>
        </authorList>
    </citation>
    <scope>NUCLEOTIDE SEQUENCE [LARGE SCALE GENOMIC DNA]</scope>
    <source>
        <strain evidence="3">cv. Victoria</strain>
        <tissue evidence="2">Leaf</tissue>
    </source>
</reference>
<accession>A0A5J9VS61</accession>
<dbReference type="Gramene" id="TVU38335">
    <property type="protein sequence ID" value="TVU38335"/>
    <property type="gene ID" value="EJB05_11698"/>
</dbReference>
<evidence type="ECO:0008006" key="4">
    <source>
        <dbReference type="Google" id="ProtNLM"/>
    </source>
</evidence>
<name>A0A5J9VS61_9POAL</name>
<feature type="non-terminal residue" evidence="2">
    <location>
        <position position="1"/>
    </location>
</feature>
<keyword evidence="1" id="KW-0812">Transmembrane</keyword>
<dbReference type="EMBL" id="RWGY01000007">
    <property type="protein sequence ID" value="TVU38335.1"/>
    <property type="molecule type" value="Genomic_DNA"/>
</dbReference>
<gene>
    <name evidence="2" type="ORF">EJB05_11698</name>
</gene>
<evidence type="ECO:0000256" key="1">
    <source>
        <dbReference type="SAM" id="Phobius"/>
    </source>
</evidence>
<keyword evidence="1" id="KW-1133">Transmembrane helix</keyword>
<dbReference type="Proteomes" id="UP000324897">
    <property type="component" value="Chromosome 4"/>
</dbReference>
<comment type="caution">
    <text evidence="2">The sequence shown here is derived from an EMBL/GenBank/DDBJ whole genome shotgun (WGS) entry which is preliminary data.</text>
</comment>
<keyword evidence="3" id="KW-1185">Reference proteome</keyword>
<keyword evidence="1" id="KW-0472">Membrane</keyword>
<dbReference type="AlphaFoldDB" id="A0A5J9VS61"/>
<evidence type="ECO:0000313" key="3">
    <source>
        <dbReference type="Proteomes" id="UP000324897"/>
    </source>
</evidence>
<evidence type="ECO:0000313" key="2">
    <source>
        <dbReference type="EMBL" id="TVU38335.1"/>
    </source>
</evidence>
<sequence length="67" mass="7082">MAGGAMVNAVGGKDYPGKLTLFVLFTSFIAATGGLIFGYDIGISGKSFGYLIWRRQVRADTSALSFV</sequence>
<proteinExistence type="predicted"/>